<proteinExistence type="predicted"/>
<feature type="chain" id="PRO_5046221676" evidence="1">
    <location>
        <begin position="21"/>
        <end position="91"/>
    </location>
</feature>
<keyword evidence="3" id="KW-1185">Reference proteome</keyword>
<dbReference type="Proteomes" id="UP000826656">
    <property type="component" value="Unassembled WGS sequence"/>
</dbReference>
<keyword evidence="1" id="KW-0732">Signal</keyword>
<evidence type="ECO:0000256" key="1">
    <source>
        <dbReference type="SAM" id="SignalP"/>
    </source>
</evidence>
<feature type="signal peptide" evidence="1">
    <location>
        <begin position="1"/>
        <end position="20"/>
    </location>
</feature>
<protein>
    <submittedName>
        <fullName evidence="2">Uncharacterized protein</fullName>
    </submittedName>
</protein>
<organism evidence="2 3">
    <name type="scientific">Solanum tuberosum</name>
    <name type="common">Potato</name>
    <dbReference type="NCBI Taxonomy" id="4113"/>
    <lineage>
        <taxon>Eukaryota</taxon>
        <taxon>Viridiplantae</taxon>
        <taxon>Streptophyta</taxon>
        <taxon>Embryophyta</taxon>
        <taxon>Tracheophyta</taxon>
        <taxon>Spermatophyta</taxon>
        <taxon>Magnoliopsida</taxon>
        <taxon>eudicotyledons</taxon>
        <taxon>Gunneridae</taxon>
        <taxon>Pentapetalae</taxon>
        <taxon>asterids</taxon>
        <taxon>lamiids</taxon>
        <taxon>Solanales</taxon>
        <taxon>Solanaceae</taxon>
        <taxon>Solanoideae</taxon>
        <taxon>Solaneae</taxon>
        <taxon>Solanum</taxon>
    </lineage>
</organism>
<name>A0ABQ7WFK0_SOLTU</name>
<accession>A0ABQ7WFK0</accession>
<evidence type="ECO:0000313" key="3">
    <source>
        <dbReference type="Proteomes" id="UP000826656"/>
    </source>
</evidence>
<reference evidence="2 3" key="1">
    <citation type="journal article" date="2021" name="bioRxiv">
        <title>Chromosome-scale and haplotype-resolved genome assembly of a tetraploid potato cultivar.</title>
        <authorList>
            <person name="Sun H."/>
            <person name="Jiao W.-B."/>
            <person name="Krause K."/>
            <person name="Campoy J.A."/>
            <person name="Goel M."/>
            <person name="Folz-Donahue K."/>
            <person name="Kukat C."/>
            <person name="Huettel B."/>
            <person name="Schneeberger K."/>
        </authorList>
    </citation>
    <scope>NUCLEOTIDE SEQUENCE [LARGE SCALE GENOMIC DNA]</scope>
    <source>
        <strain evidence="2">SolTubOtavaFocal</strain>
        <tissue evidence="2">Leaves</tissue>
    </source>
</reference>
<evidence type="ECO:0000313" key="2">
    <source>
        <dbReference type="EMBL" id="KAH0779512.1"/>
    </source>
</evidence>
<gene>
    <name evidence="2" type="ORF">KY290_005939</name>
</gene>
<comment type="caution">
    <text evidence="2">The sequence shown here is derived from an EMBL/GenBank/DDBJ whole genome shotgun (WGS) entry which is preliminary data.</text>
</comment>
<dbReference type="EMBL" id="JAIVGD010000002">
    <property type="protein sequence ID" value="KAH0779512.1"/>
    <property type="molecule type" value="Genomic_DNA"/>
</dbReference>
<sequence>MKASFICIFLIFLLIDPCSSSGKMDLLKMDSEIYEIDYRGPETHTYIPPPKGSRGKHNFHHQNMMLKHHRKFKGLKVSKPEEISRQIHDFN</sequence>